<keyword evidence="2" id="KW-1185">Reference proteome</keyword>
<proteinExistence type="predicted"/>
<dbReference type="Proteomes" id="UP000789702">
    <property type="component" value="Unassembled WGS sequence"/>
</dbReference>
<dbReference type="EMBL" id="CAJVPU010040988">
    <property type="protein sequence ID" value="CAG8740420.1"/>
    <property type="molecule type" value="Genomic_DNA"/>
</dbReference>
<reference evidence="1" key="1">
    <citation type="submission" date="2021-06" db="EMBL/GenBank/DDBJ databases">
        <authorList>
            <person name="Kallberg Y."/>
            <person name="Tangrot J."/>
            <person name="Rosling A."/>
        </authorList>
    </citation>
    <scope>NUCLEOTIDE SEQUENCE</scope>
    <source>
        <strain evidence="1">IL203A</strain>
    </source>
</reference>
<feature type="non-terminal residue" evidence="1">
    <location>
        <position position="48"/>
    </location>
</feature>
<organism evidence="1 2">
    <name type="scientific">Dentiscutata heterogama</name>
    <dbReference type="NCBI Taxonomy" id="1316150"/>
    <lineage>
        <taxon>Eukaryota</taxon>
        <taxon>Fungi</taxon>
        <taxon>Fungi incertae sedis</taxon>
        <taxon>Mucoromycota</taxon>
        <taxon>Glomeromycotina</taxon>
        <taxon>Glomeromycetes</taxon>
        <taxon>Diversisporales</taxon>
        <taxon>Gigasporaceae</taxon>
        <taxon>Dentiscutata</taxon>
    </lineage>
</organism>
<name>A0ACA9Q8Q6_9GLOM</name>
<accession>A0ACA9Q8Q6</accession>
<protein>
    <submittedName>
        <fullName evidence="1">1305_t:CDS:1</fullName>
    </submittedName>
</protein>
<comment type="caution">
    <text evidence="1">The sequence shown here is derived from an EMBL/GenBank/DDBJ whole genome shotgun (WGS) entry which is preliminary data.</text>
</comment>
<feature type="non-terminal residue" evidence="1">
    <location>
        <position position="1"/>
    </location>
</feature>
<evidence type="ECO:0000313" key="1">
    <source>
        <dbReference type="EMBL" id="CAG8740420.1"/>
    </source>
</evidence>
<gene>
    <name evidence="1" type="ORF">DHETER_LOCUS14010</name>
</gene>
<sequence>NPKPQPNEIKIFYLDENEKSYKLLKLIESNKLKEFKVYKQIGQYFEIN</sequence>
<evidence type="ECO:0000313" key="2">
    <source>
        <dbReference type="Proteomes" id="UP000789702"/>
    </source>
</evidence>